<dbReference type="Proteomes" id="UP000070394">
    <property type="component" value="Unassembled WGS sequence"/>
</dbReference>
<dbReference type="STRING" id="467210.HMPREF1866_00644"/>
<keyword evidence="3" id="KW-1185">Reference proteome</keyword>
<dbReference type="AlphaFoldDB" id="A0A133ZXP1"/>
<name>A0A133ZXP1_9FIRM</name>
<protein>
    <submittedName>
        <fullName evidence="2">Uncharacterized protein</fullName>
    </submittedName>
</protein>
<feature type="transmembrane region" description="Helical" evidence="1">
    <location>
        <begin position="74"/>
        <end position="91"/>
    </location>
</feature>
<evidence type="ECO:0000313" key="3">
    <source>
        <dbReference type="Proteomes" id="UP000070394"/>
    </source>
</evidence>
<feature type="transmembrane region" description="Helical" evidence="1">
    <location>
        <begin position="36"/>
        <end position="54"/>
    </location>
</feature>
<keyword evidence="1" id="KW-1133">Transmembrane helix</keyword>
<dbReference type="EMBL" id="LSDA01000017">
    <property type="protein sequence ID" value="KXB60218.1"/>
    <property type="molecule type" value="Genomic_DNA"/>
</dbReference>
<comment type="caution">
    <text evidence="2">The sequence shown here is derived from an EMBL/GenBank/DDBJ whole genome shotgun (WGS) entry which is preliminary data.</text>
</comment>
<keyword evidence="1" id="KW-0812">Transmembrane</keyword>
<dbReference type="RefSeq" id="WP_060930580.1">
    <property type="nucleotide sequence ID" value="NZ_KQ959779.1"/>
</dbReference>
<organism evidence="2 3">
    <name type="scientific">Lachnoanaerobaculum saburreum</name>
    <dbReference type="NCBI Taxonomy" id="467210"/>
    <lineage>
        <taxon>Bacteria</taxon>
        <taxon>Bacillati</taxon>
        <taxon>Bacillota</taxon>
        <taxon>Clostridia</taxon>
        <taxon>Lachnospirales</taxon>
        <taxon>Lachnospiraceae</taxon>
        <taxon>Lachnoanaerobaculum</taxon>
    </lineage>
</organism>
<evidence type="ECO:0000256" key="1">
    <source>
        <dbReference type="SAM" id="Phobius"/>
    </source>
</evidence>
<keyword evidence="1" id="KW-0472">Membrane</keyword>
<evidence type="ECO:0000313" key="2">
    <source>
        <dbReference type="EMBL" id="KXB60218.1"/>
    </source>
</evidence>
<gene>
    <name evidence="2" type="ORF">HMPREF1866_00644</name>
</gene>
<dbReference type="PATRIC" id="fig|467210.3.peg.635"/>
<proteinExistence type="predicted"/>
<sequence length="170" mass="19727">MEFKKKKKSKKKLFIVSIILLAVGVFAYFNKEKVCWALFIIGGMLFSNNGMTFIKEKLDKSKKERYMPTEATAFWISFIAYIIGVLAFVWMKEGENKVEDPKPTLYYNTVLPSKSYDMNVTDKKNMELSIGSEYYSFSYGEENPDKKKEWIDGVNNSLKDIVEDERAGQE</sequence>
<feature type="transmembrane region" description="Helical" evidence="1">
    <location>
        <begin position="12"/>
        <end position="30"/>
    </location>
</feature>
<reference evidence="3" key="1">
    <citation type="submission" date="2016-01" db="EMBL/GenBank/DDBJ databases">
        <authorList>
            <person name="Mitreva M."/>
            <person name="Pepin K.H."/>
            <person name="Mihindukulasuriya K.A."/>
            <person name="Fulton R."/>
            <person name="Fronick C."/>
            <person name="O'Laughlin M."/>
            <person name="Miner T."/>
            <person name="Herter B."/>
            <person name="Rosa B.A."/>
            <person name="Cordes M."/>
            <person name="Tomlinson C."/>
            <person name="Wollam A."/>
            <person name="Palsikar V.B."/>
            <person name="Mardis E.R."/>
            <person name="Wilson R.K."/>
        </authorList>
    </citation>
    <scope>NUCLEOTIDE SEQUENCE [LARGE SCALE GENOMIC DNA]</scope>
    <source>
        <strain evidence="3">DNF00896</strain>
    </source>
</reference>
<accession>A0A133ZXP1</accession>